<accession>A0A9P9HKL8</accession>
<dbReference type="GeneID" id="70228989"/>
<feature type="compositionally biased region" description="Acidic residues" evidence="1">
    <location>
        <begin position="78"/>
        <end position="96"/>
    </location>
</feature>
<protein>
    <submittedName>
        <fullName evidence="2">Uncharacterized protein</fullName>
    </submittedName>
</protein>
<feature type="compositionally biased region" description="Acidic residues" evidence="1">
    <location>
        <begin position="106"/>
        <end position="124"/>
    </location>
</feature>
<proteinExistence type="predicted"/>
<dbReference type="Proteomes" id="UP000720189">
    <property type="component" value="Unassembled WGS sequence"/>
</dbReference>
<dbReference type="RefSeq" id="XP_046051674.1">
    <property type="nucleotide sequence ID" value="XM_046199035.1"/>
</dbReference>
<keyword evidence="3" id="KW-1185">Reference proteome</keyword>
<name>A0A9P9HKL8_FUSRE</name>
<dbReference type="AlphaFoldDB" id="A0A9P9HKL8"/>
<feature type="region of interest" description="Disordered" evidence="1">
    <location>
        <begin position="57"/>
        <end position="137"/>
    </location>
</feature>
<reference evidence="2" key="1">
    <citation type="journal article" date="2021" name="Nat. Commun.">
        <title>Genetic determinants of endophytism in the Arabidopsis root mycobiome.</title>
        <authorList>
            <person name="Mesny F."/>
            <person name="Miyauchi S."/>
            <person name="Thiergart T."/>
            <person name="Pickel B."/>
            <person name="Atanasova L."/>
            <person name="Karlsson M."/>
            <person name="Huettel B."/>
            <person name="Barry K.W."/>
            <person name="Haridas S."/>
            <person name="Chen C."/>
            <person name="Bauer D."/>
            <person name="Andreopoulos W."/>
            <person name="Pangilinan J."/>
            <person name="LaButti K."/>
            <person name="Riley R."/>
            <person name="Lipzen A."/>
            <person name="Clum A."/>
            <person name="Drula E."/>
            <person name="Henrissat B."/>
            <person name="Kohler A."/>
            <person name="Grigoriev I.V."/>
            <person name="Martin F.M."/>
            <person name="Hacquard S."/>
        </authorList>
    </citation>
    <scope>NUCLEOTIDE SEQUENCE</scope>
    <source>
        <strain evidence="2">MPI-CAGE-AT-0023</strain>
    </source>
</reference>
<evidence type="ECO:0000313" key="2">
    <source>
        <dbReference type="EMBL" id="KAH7258966.1"/>
    </source>
</evidence>
<dbReference type="EMBL" id="JAGMUX010000005">
    <property type="protein sequence ID" value="KAH7258966.1"/>
    <property type="molecule type" value="Genomic_DNA"/>
</dbReference>
<gene>
    <name evidence="2" type="ORF">BKA55DRAFT_687255</name>
</gene>
<evidence type="ECO:0000256" key="1">
    <source>
        <dbReference type="SAM" id="MobiDB-lite"/>
    </source>
</evidence>
<organism evidence="2 3">
    <name type="scientific">Fusarium redolens</name>
    <dbReference type="NCBI Taxonomy" id="48865"/>
    <lineage>
        <taxon>Eukaryota</taxon>
        <taxon>Fungi</taxon>
        <taxon>Dikarya</taxon>
        <taxon>Ascomycota</taxon>
        <taxon>Pezizomycotina</taxon>
        <taxon>Sordariomycetes</taxon>
        <taxon>Hypocreomycetidae</taxon>
        <taxon>Hypocreales</taxon>
        <taxon>Nectriaceae</taxon>
        <taxon>Fusarium</taxon>
        <taxon>Fusarium redolens species complex</taxon>
    </lineage>
</organism>
<feature type="compositionally biased region" description="Basic and acidic residues" evidence="1">
    <location>
        <begin position="125"/>
        <end position="137"/>
    </location>
</feature>
<evidence type="ECO:0000313" key="3">
    <source>
        <dbReference type="Proteomes" id="UP000720189"/>
    </source>
</evidence>
<comment type="caution">
    <text evidence="2">The sequence shown here is derived from an EMBL/GenBank/DDBJ whole genome shotgun (WGS) entry which is preliminary data.</text>
</comment>
<dbReference type="OrthoDB" id="2958217at2759"/>
<sequence>MQNADAEAPKTVPKTELKLDYARSDALPELPGLASTAATGCVFCEVLRHDLMAPWESIEAKGEENEGDEVGNESSNSDGEEKESGGDVDEEEEDNEDTNKARYEYIDTDSDAESEPDTEADEEPDDKKCHGGGEGQK</sequence>